<dbReference type="EMBL" id="BAAADD010000005">
    <property type="protein sequence ID" value="GAA0570787.1"/>
    <property type="molecule type" value="Genomic_DNA"/>
</dbReference>
<accession>A0ABN1ENX9</accession>
<feature type="domain" description="Ubiquinol-cytochrome c chaperone" evidence="3">
    <location>
        <begin position="34"/>
        <end position="152"/>
    </location>
</feature>
<name>A0ABN1ENX9_9PROT</name>
<sequence length="169" mass="18688">MLNAFVRSKQARDAAERHYVALVRRAREPVFFARFDVPDTLDGRFDLLVLHAWALLGRIRPDDVLAQALVNRIFVGLDEALREMGAGDMGMGRRMKKFADAFYGRLKAYDDAGDGEGLRQALVRNLYRGTETPAAAVMSSYISRVRTRLAAAGEGDLDFGPLPDGAPTD</sequence>
<evidence type="ECO:0000313" key="4">
    <source>
        <dbReference type="EMBL" id="GAA0570787.1"/>
    </source>
</evidence>
<evidence type="ECO:0000313" key="5">
    <source>
        <dbReference type="Proteomes" id="UP001499951"/>
    </source>
</evidence>
<organism evidence="4 5">
    <name type="scientific">Rhizomicrobium electricum</name>
    <dbReference type="NCBI Taxonomy" id="480070"/>
    <lineage>
        <taxon>Bacteria</taxon>
        <taxon>Pseudomonadati</taxon>
        <taxon>Pseudomonadota</taxon>
        <taxon>Alphaproteobacteria</taxon>
        <taxon>Micropepsales</taxon>
        <taxon>Micropepsaceae</taxon>
        <taxon>Rhizomicrobium</taxon>
    </lineage>
</organism>
<proteinExistence type="inferred from homology"/>
<dbReference type="PANTHER" id="PTHR12184">
    <property type="entry name" value="UBIQUINOL-CYTOCHROME C REDUCTASE COMPLEX ASSEMBLY FACTOR 1 FAMILY MEMBER"/>
    <property type="match status" value="1"/>
</dbReference>
<protein>
    <submittedName>
        <fullName evidence="4">Ubiquinol-cytochrome C chaperone family protein</fullName>
    </submittedName>
</protein>
<dbReference type="InterPro" id="IPR007129">
    <property type="entry name" value="Ubiqinol_cyt_c_chaperone_CPB3"/>
</dbReference>
<dbReference type="PANTHER" id="PTHR12184:SF1">
    <property type="entry name" value="UBIQUINOL-CYTOCHROME-C REDUCTASE COMPLEX ASSEMBLY FACTOR 1"/>
    <property type="match status" value="1"/>
</dbReference>
<evidence type="ECO:0000256" key="2">
    <source>
        <dbReference type="ARBA" id="ARBA00006436"/>
    </source>
</evidence>
<evidence type="ECO:0000259" key="3">
    <source>
        <dbReference type="Pfam" id="PF03981"/>
    </source>
</evidence>
<dbReference type="InterPro" id="IPR021150">
    <property type="entry name" value="Ubiq_cyt_c_chap"/>
</dbReference>
<comment type="similarity">
    <text evidence="2">Belongs to the UPF0174 family.</text>
</comment>
<evidence type="ECO:0000256" key="1">
    <source>
        <dbReference type="ARBA" id="ARBA00006407"/>
    </source>
</evidence>
<reference evidence="4 5" key="1">
    <citation type="journal article" date="2019" name="Int. J. Syst. Evol. Microbiol.">
        <title>The Global Catalogue of Microorganisms (GCM) 10K type strain sequencing project: providing services to taxonomists for standard genome sequencing and annotation.</title>
        <authorList>
            <consortium name="The Broad Institute Genomics Platform"/>
            <consortium name="The Broad Institute Genome Sequencing Center for Infectious Disease"/>
            <person name="Wu L."/>
            <person name="Ma J."/>
        </authorList>
    </citation>
    <scope>NUCLEOTIDE SEQUENCE [LARGE SCALE GENOMIC DNA]</scope>
    <source>
        <strain evidence="4 5">JCM 15089</strain>
    </source>
</reference>
<comment type="caution">
    <text evidence="4">The sequence shown here is derived from an EMBL/GenBank/DDBJ whole genome shotgun (WGS) entry which is preliminary data.</text>
</comment>
<dbReference type="Proteomes" id="UP001499951">
    <property type="component" value="Unassembled WGS sequence"/>
</dbReference>
<comment type="similarity">
    <text evidence="1">Belongs to the CBP3 family.</text>
</comment>
<dbReference type="RefSeq" id="WP_166933971.1">
    <property type="nucleotide sequence ID" value="NZ_BAAADD010000005.1"/>
</dbReference>
<gene>
    <name evidence="4" type="ORF">GCM10008942_19390</name>
</gene>
<keyword evidence="5" id="KW-1185">Reference proteome</keyword>
<dbReference type="Pfam" id="PF03981">
    <property type="entry name" value="Ubiq_cyt_C_chap"/>
    <property type="match status" value="1"/>
</dbReference>